<comment type="caution">
    <text evidence="3">The sequence shown here is derived from an EMBL/GenBank/DDBJ whole genome shotgun (WGS) entry which is preliminary data.</text>
</comment>
<gene>
    <name evidence="3" type="ORF">DAKH74_055200</name>
</gene>
<feature type="region of interest" description="Disordered" evidence="1">
    <location>
        <begin position="1"/>
        <end position="87"/>
    </location>
</feature>
<dbReference type="EMBL" id="BTGD01000025">
    <property type="protein sequence ID" value="GMM58903.1"/>
    <property type="molecule type" value="Genomic_DNA"/>
</dbReference>
<keyword evidence="2" id="KW-1133">Transmembrane helix</keyword>
<feature type="compositionally biased region" description="Low complexity" evidence="1">
    <location>
        <begin position="293"/>
        <end position="304"/>
    </location>
</feature>
<feature type="compositionally biased region" description="Polar residues" evidence="1">
    <location>
        <begin position="1"/>
        <end position="10"/>
    </location>
</feature>
<protein>
    <submittedName>
        <fullName evidence="3">Uncharacterized protein</fullName>
    </submittedName>
</protein>
<name>A0AAV5SA22_MAUHU</name>
<reference evidence="3 4" key="1">
    <citation type="journal article" date="2023" name="Elife">
        <title>Identification of key yeast species and microbe-microbe interactions impacting larval growth of Drosophila in the wild.</title>
        <authorList>
            <person name="Mure A."/>
            <person name="Sugiura Y."/>
            <person name="Maeda R."/>
            <person name="Honda K."/>
            <person name="Sakurai N."/>
            <person name="Takahashi Y."/>
            <person name="Watada M."/>
            <person name="Katoh T."/>
            <person name="Gotoh A."/>
            <person name="Gotoh Y."/>
            <person name="Taniguchi I."/>
            <person name="Nakamura K."/>
            <person name="Hayashi T."/>
            <person name="Katayama T."/>
            <person name="Uemura T."/>
            <person name="Hattori Y."/>
        </authorList>
    </citation>
    <scope>NUCLEOTIDE SEQUENCE [LARGE SCALE GENOMIC DNA]</scope>
    <source>
        <strain evidence="3 4">KH-74</strain>
    </source>
</reference>
<organism evidence="3 4">
    <name type="scientific">Maudiozyma humilis</name>
    <name type="common">Sour dough yeast</name>
    <name type="synonym">Kazachstania humilis</name>
    <dbReference type="NCBI Taxonomy" id="51915"/>
    <lineage>
        <taxon>Eukaryota</taxon>
        <taxon>Fungi</taxon>
        <taxon>Dikarya</taxon>
        <taxon>Ascomycota</taxon>
        <taxon>Saccharomycotina</taxon>
        <taxon>Saccharomycetes</taxon>
        <taxon>Saccharomycetales</taxon>
        <taxon>Saccharomycetaceae</taxon>
        <taxon>Maudiozyma</taxon>
    </lineage>
</organism>
<keyword evidence="2" id="KW-0472">Membrane</keyword>
<dbReference type="AlphaFoldDB" id="A0AAV5SA22"/>
<keyword evidence="2" id="KW-0812">Transmembrane</keyword>
<evidence type="ECO:0000313" key="3">
    <source>
        <dbReference type="EMBL" id="GMM58903.1"/>
    </source>
</evidence>
<feature type="transmembrane region" description="Helical" evidence="2">
    <location>
        <begin position="361"/>
        <end position="380"/>
    </location>
</feature>
<feature type="region of interest" description="Disordered" evidence="1">
    <location>
        <begin position="264"/>
        <end position="304"/>
    </location>
</feature>
<evidence type="ECO:0000313" key="4">
    <source>
        <dbReference type="Proteomes" id="UP001377567"/>
    </source>
</evidence>
<evidence type="ECO:0000256" key="1">
    <source>
        <dbReference type="SAM" id="MobiDB-lite"/>
    </source>
</evidence>
<evidence type="ECO:0000256" key="2">
    <source>
        <dbReference type="SAM" id="Phobius"/>
    </source>
</evidence>
<proteinExistence type="predicted"/>
<feature type="compositionally biased region" description="Basic and acidic residues" evidence="1">
    <location>
        <begin position="32"/>
        <end position="46"/>
    </location>
</feature>
<feature type="compositionally biased region" description="Basic and acidic residues" evidence="1">
    <location>
        <begin position="54"/>
        <end position="70"/>
    </location>
</feature>
<dbReference type="Proteomes" id="UP001377567">
    <property type="component" value="Unassembled WGS sequence"/>
</dbReference>
<sequence length="386" mass="43970">MVKLENNLNNHADVYRPSETSRLQAQRKRDRLRSVQEKRRSLHEGADVSIDNETPDHIRRAESTLRKSSDENEGDIGDRNSFTKKYGSPFYDPAVAAQEELDQGYESPEEAPRVMSPTSVLKHRGYSRIITGGNSSASEILRNTENNVLFPKQREEPLAPVVSRPRDARNTRKPSVRQILGEPVPLPYLMDNSLSTQNNENKVVNILTNNRLENKNKRVNQNFQRLISRNKENIARRLRELNLQHQPTQRSSSQVLNLEPEAAPSVYHGEVPGNDFGTESKRRFSSETNEQQSSDNSHNADISSIDSIDKIQNEVDTEEQLNKLQQSIDQNGEKLDTIISMLKQLPGPAEPSHTSVSKYRIFGTLCIIILSLEIYLYVYVYKSGYL</sequence>
<accession>A0AAV5SA22</accession>
<keyword evidence="4" id="KW-1185">Reference proteome</keyword>